<accession>L1NEI9</accession>
<proteinExistence type="inferred from homology"/>
<dbReference type="Gene3D" id="3.90.226.10">
    <property type="entry name" value="2-enoyl-CoA Hydratase, Chain A, domain 1"/>
    <property type="match status" value="1"/>
</dbReference>
<evidence type="ECO:0000256" key="6">
    <source>
        <dbReference type="RuleBase" id="RU003567"/>
    </source>
</evidence>
<dbReference type="PANTHER" id="PTHR10381">
    <property type="entry name" value="ATP-DEPENDENT CLP PROTEASE PROTEOLYTIC SUBUNIT"/>
    <property type="match status" value="1"/>
</dbReference>
<dbReference type="GO" id="GO:0006515">
    <property type="term" value="P:protein quality control for misfolded or incompletely synthesized proteins"/>
    <property type="evidence" value="ECO:0007669"/>
    <property type="project" value="TreeGrafter"/>
</dbReference>
<evidence type="ECO:0000256" key="2">
    <source>
        <dbReference type="ARBA" id="ARBA00022490"/>
    </source>
</evidence>
<evidence type="ECO:0000256" key="5">
    <source>
        <dbReference type="ARBA" id="ARBA00022825"/>
    </source>
</evidence>
<name>L1NEI9_9PORP</name>
<gene>
    <name evidence="9" type="ORF">HMPREF9134_00811</name>
</gene>
<dbReference type="InterPro" id="IPR029045">
    <property type="entry name" value="ClpP/crotonase-like_dom_sf"/>
</dbReference>
<dbReference type="NCBIfam" id="NF045542">
    <property type="entry name" value="Clp_rel_HeadMat"/>
    <property type="match status" value="1"/>
</dbReference>
<evidence type="ECO:0000313" key="10">
    <source>
        <dbReference type="Proteomes" id="UP000010408"/>
    </source>
</evidence>
<dbReference type="eggNOG" id="COG0740">
    <property type="taxonomic scope" value="Bacteria"/>
</dbReference>
<dbReference type="InterPro" id="IPR001907">
    <property type="entry name" value="ClpP"/>
</dbReference>
<dbReference type="GO" id="GO:0004252">
    <property type="term" value="F:serine-type endopeptidase activity"/>
    <property type="evidence" value="ECO:0007669"/>
    <property type="project" value="InterPro"/>
</dbReference>
<dbReference type="STRING" id="1127696.HMPREF9134_00811"/>
<reference evidence="9 10" key="1">
    <citation type="submission" date="2012-05" db="EMBL/GenBank/DDBJ databases">
        <authorList>
            <person name="Weinstock G."/>
            <person name="Sodergren E."/>
            <person name="Lobos E.A."/>
            <person name="Fulton L."/>
            <person name="Fulton R."/>
            <person name="Courtney L."/>
            <person name="Fronick C."/>
            <person name="O'Laughlin M."/>
            <person name="Godfrey J."/>
            <person name="Wilson R.M."/>
            <person name="Miner T."/>
            <person name="Farmer C."/>
            <person name="Delehaunty K."/>
            <person name="Cordes M."/>
            <person name="Minx P."/>
            <person name="Tomlinson C."/>
            <person name="Chen J."/>
            <person name="Wollam A."/>
            <person name="Pepin K.H."/>
            <person name="Bhonagiri V."/>
            <person name="Zhang X."/>
            <person name="Suruliraj S."/>
            <person name="Warren W."/>
            <person name="Mitreva M."/>
            <person name="Mardis E.R."/>
            <person name="Wilson R.K."/>
        </authorList>
    </citation>
    <scope>NUCLEOTIDE SEQUENCE [LARGE SCALE GENOMIC DNA]</scope>
    <source>
        <strain evidence="9 10">F0037</strain>
    </source>
</reference>
<evidence type="ECO:0000256" key="8">
    <source>
        <dbReference type="SAM" id="MobiDB-lite"/>
    </source>
</evidence>
<evidence type="ECO:0000256" key="3">
    <source>
        <dbReference type="ARBA" id="ARBA00022670"/>
    </source>
</evidence>
<evidence type="ECO:0000256" key="7">
    <source>
        <dbReference type="SAM" id="Coils"/>
    </source>
</evidence>
<organism evidence="9 10">
    <name type="scientific">Porphyromonas catoniae F0037</name>
    <dbReference type="NCBI Taxonomy" id="1127696"/>
    <lineage>
        <taxon>Bacteria</taxon>
        <taxon>Pseudomonadati</taxon>
        <taxon>Bacteroidota</taxon>
        <taxon>Bacteroidia</taxon>
        <taxon>Bacteroidales</taxon>
        <taxon>Porphyromonadaceae</taxon>
        <taxon>Porphyromonas</taxon>
    </lineage>
</organism>
<evidence type="ECO:0000256" key="1">
    <source>
        <dbReference type="ARBA" id="ARBA00007039"/>
    </source>
</evidence>
<dbReference type="GO" id="GO:0051117">
    <property type="term" value="F:ATPase binding"/>
    <property type="evidence" value="ECO:0007669"/>
    <property type="project" value="TreeGrafter"/>
</dbReference>
<keyword evidence="7" id="KW-0175">Coiled coil</keyword>
<dbReference type="AlphaFoldDB" id="L1NEI9"/>
<comment type="similarity">
    <text evidence="1 6">Belongs to the peptidase S14 family.</text>
</comment>
<dbReference type="Pfam" id="PF00574">
    <property type="entry name" value="CLP_protease"/>
    <property type="match status" value="1"/>
</dbReference>
<dbReference type="GO" id="GO:0004176">
    <property type="term" value="F:ATP-dependent peptidase activity"/>
    <property type="evidence" value="ECO:0007669"/>
    <property type="project" value="InterPro"/>
</dbReference>
<keyword evidence="2" id="KW-0963">Cytoplasm</keyword>
<dbReference type="SUPFAM" id="SSF52096">
    <property type="entry name" value="ClpP/crotonase"/>
    <property type="match status" value="1"/>
</dbReference>
<protein>
    <recommendedName>
        <fullName evidence="6">ATP-dependent Clp protease proteolytic subunit</fullName>
    </recommendedName>
</protein>
<evidence type="ECO:0000256" key="4">
    <source>
        <dbReference type="ARBA" id="ARBA00022801"/>
    </source>
</evidence>
<dbReference type="Proteomes" id="UP000010408">
    <property type="component" value="Unassembled WGS sequence"/>
</dbReference>
<keyword evidence="4" id="KW-0378">Hydrolase</keyword>
<sequence>MGVSASNFARKQDAKDMSKLNQFFNVIPSAGGEATLLLYGEVGDWSEVSAREVVTRLLELTSTYKKIDIRINSGGGEVYCGLAIYEALRNSTADLTIYIDGIAASMAAIIALCGKPLYMSPYARLMLHNVSGGSWGNSKELRRVAEEMEQLQGTLAKMIAGRLGKTPEEIEATYFDGEDHWLTAQECLTMGLIDGIYAMDEDDTPPLNEKSTQEEIQKYFQNRLDNQAITNDDMALLDEIRKACPSITASMGEGEVVREVARLSNQLKSSEEENRELKAKLASIEAEQHKAILDAAVASGKITAEQRTHYEALLASSPESTKALLASLPEQKPKNKLPRVEDHLGGEAPAPKGKFEGKSWDELDRSGLLAAYKEADFEGFKALFQAEFGAPYQE</sequence>
<dbReference type="GO" id="GO:0009368">
    <property type="term" value="C:endopeptidase Clp complex"/>
    <property type="evidence" value="ECO:0007669"/>
    <property type="project" value="TreeGrafter"/>
</dbReference>
<comment type="caution">
    <text evidence="9">The sequence shown here is derived from an EMBL/GenBank/DDBJ whole genome shotgun (WGS) entry which is preliminary data.</text>
</comment>
<dbReference type="HOGENOM" id="CLU_067552_0_0_10"/>
<dbReference type="CDD" id="cd07016">
    <property type="entry name" value="S14_ClpP_1"/>
    <property type="match status" value="1"/>
</dbReference>
<dbReference type="PANTHER" id="PTHR10381:SF70">
    <property type="entry name" value="ATP-DEPENDENT CLP PROTEASE PROTEOLYTIC SUBUNIT"/>
    <property type="match status" value="1"/>
</dbReference>
<keyword evidence="3" id="KW-0645">Protease</keyword>
<feature type="coiled-coil region" evidence="7">
    <location>
        <begin position="253"/>
        <end position="287"/>
    </location>
</feature>
<dbReference type="PRINTS" id="PR00127">
    <property type="entry name" value="CLPPROTEASEP"/>
</dbReference>
<feature type="region of interest" description="Disordered" evidence="8">
    <location>
        <begin position="328"/>
        <end position="359"/>
    </location>
</feature>
<evidence type="ECO:0000313" key="9">
    <source>
        <dbReference type="EMBL" id="EKY01751.1"/>
    </source>
</evidence>
<dbReference type="EMBL" id="AMEQ01000024">
    <property type="protein sequence ID" value="EKY01751.1"/>
    <property type="molecule type" value="Genomic_DNA"/>
</dbReference>
<dbReference type="InterPro" id="IPR023562">
    <property type="entry name" value="ClpP/TepA"/>
</dbReference>
<keyword evidence="5" id="KW-0720">Serine protease</keyword>
<dbReference type="PATRIC" id="fig|1127696.3.peg.729"/>